<dbReference type="Pfam" id="PF00589">
    <property type="entry name" value="Phage_integrase"/>
    <property type="match status" value="1"/>
</dbReference>
<dbReference type="InterPro" id="IPR002104">
    <property type="entry name" value="Integrase_catalytic"/>
</dbReference>
<dbReference type="Gene3D" id="1.10.150.130">
    <property type="match status" value="1"/>
</dbReference>
<keyword evidence="6" id="KW-1185">Reference proteome</keyword>
<dbReference type="PANTHER" id="PTHR30349">
    <property type="entry name" value="PHAGE INTEGRASE-RELATED"/>
    <property type="match status" value="1"/>
</dbReference>
<evidence type="ECO:0000313" key="6">
    <source>
        <dbReference type="Proteomes" id="UP001501436"/>
    </source>
</evidence>
<protein>
    <recommendedName>
        <fullName evidence="4">Tyr recombinase domain-containing protein</fullName>
    </recommendedName>
</protein>
<organism evidence="5 6">
    <name type="scientific">Mucilaginibacter defluvii</name>
    <dbReference type="NCBI Taxonomy" id="1196019"/>
    <lineage>
        <taxon>Bacteria</taxon>
        <taxon>Pseudomonadati</taxon>
        <taxon>Bacteroidota</taxon>
        <taxon>Sphingobacteriia</taxon>
        <taxon>Sphingobacteriales</taxon>
        <taxon>Sphingobacteriaceae</taxon>
        <taxon>Mucilaginibacter</taxon>
    </lineage>
</organism>
<proteinExistence type="inferred from homology"/>
<evidence type="ECO:0000259" key="4">
    <source>
        <dbReference type="PROSITE" id="PS51898"/>
    </source>
</evidence>
<evidence type="ECO:0000256" key="3">
    <source>
        <dbReference type="ARBA" id="ARBA00023172"/>
    </source>
</evidence>
<dbReference type="Proteomes" id="UP001501436">
    <property type="component" value="Unassembled WGS sequence"/>
</dbReference>
<dbReference type="InterPro" id="IPR011010">
    <property type="entry name" value="DNA_brk_join_enz"/>
</dbReference>
<accession>A0ABP9G1D5</accession>
<dbReference type="Gene3D" id="1.10.443.10">
    <property type="entry name" value="Intergrase catalytic core"/>
    <property type="match status" value="1"/>
</dbReference>
<feature type="domain" description="Tyr recombinase" evidence="4">
    <location>
        <begin position="72"/>
        <end position="255"/>
    </location>
</feature>
<comment type="similarity">
    <text evidence="1">Belongs to the 'phage' integrase family.</text>
</comment>
<evidence type="ECO:0000313" key="5">
    <source>
        <dbReference type="EMBL" id="GAA4925145.1"/>
    </source>
</evidence>
<evidence type="ECO:0000256" key="2">
    <source>
        <dbReference type="ARBA" id="ARBA00023125"/>
    </source>
</evidence>
<keyword evidence="2" id="KW-0238">DNA-binding</keyword>
<comment type="caution">
    <text evidence="5">The sequence shown here is derived from an EMBL/GenBank/DDBJ whole genome shotgun (WGS) entry which is preliminary data.</text>
</comment>
<dbReference type="RefSeq" id="WP_425563473.1">
    <property type="nucleotide sequence ID" value="NZ_BAABJI010000002.1"/>
</dbReference>
<reference evidence="6" key="1">
    <citation type="journal article" date="2019" name="Int. J. Syst. Evol. Microbiol.">
        <title>The Global Catalogue of Microorganisms (GCM) 10K type strain sequencing project: providing services to taxonomists for standard genome sequencing and annotation.</title>
        <authorList>
            <consortium name="The Broad Institute Genomics Platform"/>
            <consortium name="The Broad Institute Genome Sequencing Center for Infectious Disease"/>
            <person name="Wu L."/>
            <person name="Ma J."/>
        </authorList>
    </citation>
    <scope>NUCLEOTIDE SEQUENCE [LARGE SCALE GENOMIC DNA]</scope>
    <source>
        <strain evidence="6">JCM 18283</strain>
    </source>
</reference>
<gene>
    <name evidence="5" type="ORF">GCM10023313_32000</name>
</gene>
<name>A0ABP9G1D5_9SPHI</name>
<sequence>MSRNKQDDIKLDDIDFQLVRDFDYYLKTEHKVKINTAVQIVKKLRTVMKLANEISWVKRNPFAAYRAKKEEVHREFLTTVELNDLAVKKLKKRLVLTRDLFLFSCYTGLSYSDIVSLKAKDIRKGEDGGIWLETHRIKNNNRVRVPLLSPALRLIEHYKKYPRILDEDFLLPKISNARANYYLKEIMKEMGWTKWLTFHCARHTFATTVTLTNGVPIETVGQMLGHIEYPVYADLCTCDRYQGQPGYEAPEKKICPAGVDIDTKGR</sequence>
<dbReference type="InterPro" id="IPR010998">
    <property type="entry name" value="Integrase_recombinase_N"/>
</dbReference>
<dbReference type="InterPro" id="IPR013762">
    <property type="entry name" value="Integrase-like_cat_sf"/>
</dbReference>
<dbReference type="EMBL" id="BAABJI010000002">
    <property type="protein sequence ID" value="GAA4925145.1"/>
    <property type="molecule type" value="Genomic_DNA"/>
</dbReference>
<dbReference type="PROSITE" id="PS51898">
    <property type="entry name" value="TYR_RECOMBINASE"/>
    <property type="match status" value="1"/>
</dbReference>
<dbReference type="InterPro" id="IPR025269">
    <property type="entry name" value="SAM-like_dom"/>
</dbReference>
<dbReference type="InterPro" id="IPR050090">
    <property type="entry name" value="Tyrosine_recombinase_XerCD"/>
</dbReference>
<dbReference type="Pfam" id="PF13102">
    <property type="entry name" value="Phage_int_SAM_5"/>
    <property type="match status" value="1"/>
</dbReference>
<keyword evidence="3" id="KW-0233">DNA recombination</keyword>
<evidence type="ECO:0000256" key="1">
    <source>
        <dbReference type="ARBA" id="ARBA00008857"/>
    </source>
</evidence>
<dbReference type="PANTHER" id="PTHR30349:SF64">
    <property type="entry name" value="PROPHAGE INTEGRASE INTD-RELATED"/>
    <property type="match status" value="1"/>
</dbReference>
<dbReference type="CDD" id="cd01185">
    <property type="entry name" value="INTN1_C_like"/>
    <property type="match status" value="1"/>
</dbReference>
<dbReference type="SUPFAM" id="SSF56349">
    <property type="entry name" value="DNA breaking-rejoining enzymes"/>
    <property type="match status" value="1"/>
</dbReference>